<name>A0A238XAU1_9FLAO</name>
<organism evidence="3 4">
    <name type="scientific">Lutibacter flavus</name>
    <dbReference type="NCBI Taxonomy" id="691689"/>
    <lineage>
        <taxon>Bacteria</taxon>
        <taxon>Pseudomonadati</taxon>
        <taxon>Bacteroidota</taxon>
        <taxon>Flavobacteriia</taxon>
        <taxon>Flavobacteriales</taxon>
        <taxon>Flavobacteriaceae</taxon>
        <taxon>Lutibacter</taxon>
    </lineage>
</organism>
<dbReference type="Pfam" id="PF13517">
    <property type="entry name" value="FG-GAP_3"/>
    <property type="match status" value="5"/>
</dbReference>
<proteinExistence type="predicted"/>
<dbReference type="PANTHER" id="PTHR16026">
    <property type="entry name" value="CARTILAGE ACIDIC PROTEIN 1"/>
    <property type="match status" value="1"/>
</dbReference>
<feature type="domain" description="ASPIC/UnbV" evidence="2">
    <location>
        <begin position="531"/>
        <end position="595"/>
    </location>
</feature>
<dbReference type="RefSeq" id="WP_089378057.1">
    <property type="nucleotide sequence ID" value="NZ_FZNX01000002.1"/>
</dbReference>
<dbReference type="PANTHER" id="PTHR16026:SF0">
    <property type="entry name" value="CARTILAGE ACIDIC PROTEIN 1"/>
    <property type="match status" value="1"/>
</dbReference>
<dbReference type="Proteomes" id="UP000198412">
    <property type="component" value="Unassembled WGS sequence"/>
</dbReference>
<dbReference type="SUPFAM" id="SSF69318">
    <property type="entry name" value="Integrin alpha N-terminal domain"/>
    <property type="match status" value="3"/>
</dbReference>
<keyword evidence="4" id="KW-1185">Reference proteome</keyword>
<dbReference type="InterPro" id="IPR011519">
    <property type="entry name" value="UnbV_ASPIC"/>
</dbReference>
<reference evidence="4" key="1">
    <citation type="submission" date="2017-06" db="EMBL/GenBank/DDBJ databases">
        <authorList>
            <person name="Varghese N."/>
            <person name="Submissions S."/>
        </authorList>
    </citation>
    <scope>NUCLEOTIDE SEQUENCE [LARGE SCALE GENOMIC DNA]</scope>
    <source>
        <strain evidence="4">DSM 27993</strain>
    </source>
</reference>
<dbReference type="Gene3D" id="2.130.10.130">
    <property type="entry name" value="Integrin alpha, N-terminal"/>
    <property type="match status" value="3"/>
</dbReference>
<protein>
    <submittedName>
        <fullName evidence="3">Repeat domain-containing protein</fullName>
    </submittedName>
</protein>
<dbReference type="OrthoDB" id="9816120at2"/>
<evidence type="ECO:0000256" key="1">
    <source>
        <dbReference type="ARBA" id="ARBA00022729"/>
    </source>
</evidence>
<accession>A0A238XAU1</accession>
<dbReference type="PROSITE" id="PS51257">
    <property type="entry name" value="PROKAR_LIPOPROTEIN"/>
    <property type="match status" value="1"/>
</dbReference>
<keyword evidence="1" id="KW-0732">Signal</keyword>
<dbReference type="InterPro" id="IPR013517">
    <property type="entry name" value="FG-GAP"/>
</dbReference>
<evidence type="ECO:0000313" key="3">
    <source>
        <dbReference type="EMBL" id="SNR56057.1"/>
    </source>
</evidence>
<dbReference type="EMBL" id="FZNX01000002">
    <property type="protein sequence ID" value="SNR56057.1"/>
    <property type="molecule type" value="Genomic_DNA"/>
</dbReference>
<evidence type="ECO:0000259" key="2">
    <source>
        <dbReference type="Pfam" id="PF07593"/>
    </source>
</evidence>
<sequence length="1093" mass="122789">MIKRIVFIFLLIVGCSKKQDKTNEEVSSGENAAFSNVDSGVSGIDFSNDLVSSGTLNIIEYLYYYNGGGVAIGDVNNDGLDDIYLSANQKPDKLYLNLGNLKFKDISLASGISQEATWSTGVTMVDVNNDGFLDIYVCKVGDYKGLKASNELYINNGDNTFKEQAKDFGINFSGFSTQASFFDYDKDGDMDMYLLNHSVHSTYSYGNSNLRTKSDPLSGDVFYENKTKNGTTKFIDITKDAGIYNSPLGYGLAIATSDINNDGFIDIYVGNDFHENDYLYINNGDKTFTEESAKYFNHTSRFTMGVDIADITNNGNLDVITLDMMPYKAEIFLKSGGEDTDKINQIKKSFGFQQQYARNHLQLNNGKYFVDAALITETHATDWSWSPLIMDYNNDGLNDIYITNGIYKRPNDLDYINYLSNLDFAKYTENLQDTLEQKLINTMPMINLPNVLFQNNGDLTFQKTLVDQNNTSTYSNGAAYSDLDLDGDIDIVVNNINDKATLLENKTAQENGPNFLTVNLLESNKSINTNGAKVYLYANGKQFYKEQTTVKGFLSSSTRQVHFGLDKLTSVDSIKVVWNDGTESAVKEINVNSLVTISKENTSKYNYNSAPKIEFNQFDYVHKENNYLDYEREALIPENLSIEGPSVIQADFNADGLNDLFIGGARNQAPVLYLQNKEGEYKIKNTPVFLKDNIYEDVDAVAFDIDGDNDLDIYALSGGNDHKEGDPMLEDRVYINDGKGNFTKLNSNLLATNGGSVSSFDYDNDGLEDLFIGNRSIPGAYGLSPFSFILKNKGQNSFEITEKKRFGMVTDSQWIDIDSDGQVELIMAGDWMPITVLSYNKEGKFDNKTKQFGLDKTNGMWNVINVSDINNDGRLDIIAGNTGLNFKWKASIEKPVKLYLDDFDANEQLDQLIFYDYFGKYVPFASKDKLMQQLPSLKKKFLNYSTFSNVETVFDLTQKKESDILETKYIYELRSMVYLNNSANFIQSPLPKEAQLSTVEDILVNNEEILFTGNYYGFTTELGESSSNSGGIIASHENDSFKYESSLNLPKKFSGRKIVKLKEDSFLIISNDGKSYIVNSKKQKVNKNETFKN</sequence>
<dbReference type="InterPro" id="IPR027039">
    <property type="entry name" value="Crtac1"/>
</dbReference>
<evidence type="ECO:0000313" key="4">
    <source>
        <dbReference type="Proteomes" id="UP000198412"/>
    </source>
</evidence>
<gene>
    <name evidence="3" type="ORF">SAMN04488111_1763</name>
</gene>
<dbReference type="AlphaFoldDB" id="A0A238XAU1"/>
<dbReference type="Pfam" id="PF07593">
    <property type="entry name" value="UnbV_ASPIC"/>
    <property type="match status" value="1"/>
</dbReference>
<dbReference type="InterPro" id="IPR028994">
    <property type="entry name" value="Integrin_alpha_N"/>
</dbReference>